<gene>
    <name evidence="2" type="ORF">L9W94_03675</name>
</gene>
<evidence type="ECO:0000313" key="2">
    <source>
        <dbReference type="EMBL" id="MDE1241259.1"/>
    </source>
</evidence>
<feature type="chain" id="PRO_5040858662" evidence="1">
    <location>
        <begin position="22"/>
        <end position="180"/>
    </location>
</feature>
<sequence length="180" mass="20352">MIKSMLLVLPVLALFSSAVYSSDLEQELHLQDCPTEMVYSYPSGDGRYSAYTTDKFDFSSAPMLVMSVTFQNLSSNTWVLGYPQVWTNRDNAQNSEHSPYSSLEITPEVVQPGEEFTISGVVDILSVPATDNILTIRPQLAYKYWTIDVEQDAPIVRTEFTCLPPYDKERVSKDIVINYN</sequence>
<dbReference type="AlphaFoldDB" id="A0A9X4ISF8"/>
<dbReference type="EMBL" id="JAKNBA010000004">
    <property type="protein sequence ID" value="MDE1241259.1"/>
    <property type="molecule type" value="Genomic_DNA"/>
</dbReference>
<protein>
    <submittedName>
        <fullName evidence="2">Uncharacterized protein</fullName>
    </submittedName>
</protein>
<proteinExistence type="predicted"/>
<name>A0A9X4ISF8_9VIBR</name>
<dbReference type="RefSeq" id="WP_274682669.1">
    <property type="nucleotide sequence ID" value="NZ_JAKNAW010000007.1"/>
</dbReference>
<feature type="signal peptide" evidence="1">
    <location>
        <begin position="1"/>
        <end position="21"/>
    </location>
</feature>
<evidence type="ECO:0000256" key="1">
    <source>
        <dbReference type="SAM" id="SignalP"/>
    </source>
</evidence>
<comment type="caution">
    <text evidence="2">The sequence shown here is derived from an EMBL/GenBank/DDBJ whole genome shotgun (WGS) entry which is preliminary data.</text>
</comment>
<organism evidence="2 3">
    <name type="scientific">Vibrio aestuarianus</name>
    <dbReference type="NCBI Taxonomy" id="28171"/>
    <lineage>
        <taxon>Bacteria</taxon>
        <taxon>Pseudomonadati</taxon>
        <taxon>Pseudomonadota</taxon>
        <taxon>Gammaproteobacteria</taxon>
        <taxon>Vibrionales</taxon>
        <taxon>Vibrionaceae</taxon>
        <taxon>Vibrio</taxon>
    </lineage>
</organism>
<accession>A0A9X4ISF8</accession>
<reference evidence="2" key="1">
    <citation type="submission" date="2022-02" db="EMBL/GenBank/DDBJ databases">
        <title>Emergence and expansion in Europe of a Vibrio aestuarianus clonal complex pathogenic for oysters.</title>
        <authorList>
            <person name="Mesnil A."/>
            <person name="Travers M.-A."/>
        </authorList>
    </citation>
    <scope>NUCLEOTIDE SEQUENCE</scope>
    <source>
        <strain evidence="2">19_064_11T1</strain>
    </source>
</reference>
<dbReference type="Proteomes" id="UP001140979">
    <property type="component" value="Unassembled WGS sequence"/>
</dbReference>
<evidence type="ECO:0000313" key="3">
    <source>
        <dbReference type="Proteomes" id="UP001140979"/>
    </source>
</evidence>
<keyword evidence="1" id="KW-0732">Signal</keyword>